<accession>A0ABV2J078</accession>
<reference evidence="1 2" key="1">
    <citation type="submission" date="2024-06" db="EMBL/GenBank/DDBJ databases">
        <title>Genomic Encyclopedia of Type Strains, Phase IV (KMG-IV): sequencing the most valuable type-strain genomes for metagenomic binning, comparative biology and taxonomic classification.</title>
        <authorList>
            <person name="Goeker M."/>
        </authorList>
    </citation>
    <scope>NUCLEOTIDE SEQUENCE [LARGE SCALE GENOMIC DNA]</scope>
    <source>
        <strain evidence="1 2">DSM 29780</strain>
    </source>
</reference>
<protein>
    <submittedName>
        <fullName evidence="1">Uncharacterized protein</fullName>
    </submittedName>
</protein>
<dbReference type="EMBL" id="JBEPMB010000003">
    <property type="protein sequence ID" value="MET3614144.1"/>
    <property type="molecule type" value="Genomic_DNA"/>
</dbReference>
<evidence type="ECO:0000313" key="1">
    <source>
        <dbReference type="EMBL" id="MET3614144.1"/>
    </source>
</evidence>
<name>A0ABV2J078_9HYPH</name>
<dbReference type="Proteomes" id="UP001549047">
    <property type="component" value="Unassembled WGS sequence"/>
</dbReference>
<comment type="caution">
    <text evidence="1">The sequence shown here is derived from an EMBL/GenBank/DDBJ whole genome shotgun (WGS) entry which is preliminary data.</text>
</comment>
<organism evidence="1 2">
    <name type="scientific">Rhizobium aquaticum</name>
    <dbReference type="NCBI Taxonomy" id="1549636"/>
    <lineage>
        <taxon>Bacteria</taxon>
        <taxon>Pseudomonadati</taxon>
        <taxon>Pseudomonadota</taxon>
        <taxon>Alphaproteobacteria</taxon>
        <taxon>Hyphomicrobiales</taxon>
        <taxon>Rhizobiaceae</taxon>
        <taxon>Rhizobium/Agrobacterium group</taxon>
        <taxon>Rhizobium</taxon>
    </lineage>
</organism>
<gene>
    <name evidence="1" type="ORF">ABID16_002481</name>
</gene>
<sequence>MGAAKGASHGVAKGPLYKIIHVKMLFSDLIFS</sequence>
<proteinExistence type="predicted"/>
<keyword evidence="2" id="KW-1185">Reference proteome</keyword>
<evidence type="ECO:0000313" key="2">
    <source>
        <dbReference type="Proteomes" id="UP001549047"/>
    </source>
</evidence>